<keyword evidence="3" id="KW-1185">Reference proteome</keyword>
<feature type="region of interest" description="Disordered" evidence="1">
    <location>
        <begin position="67"/>
        <end position="87"/>
    </location>
</feature>
<accession>A0A8K0G2C4</accession>
<dbReference type="AlphaFoldDB" id="A0A8K0G2C4"/>
<proteinExistence type="predicted"/>
<reference evidence="2" key="1">
    <citation type="submission" date="2019-08" db="EMBL/GenBank/DDBJ databases">
        <title>The genome of the North American firefly Photinus pyralis.</title>
        <authorList>
            <consortium name="Photinus pyralis genome working group"/>
            <person name="Fallon T.R."/>
            <person name="Sander Lower S.E."/>
            <person name="Weng J.-K."/>
        </authorList>
    </citation>
    <scope>NUCLEOTIDE SEQUENCE</scope>
    <source>
        <strain evidence="2">TRF0915ILg1</strain>
        <tissue evidence="2">Whole body</tissue>
    </source>
</reference>
<sequence>MATQKNVLITRQSHPCPLFGLPKELSGTVLPTYEDVVCEKVKKIPRLEIKSMYDQRTTRMRSISGVNEKETGNLTKREERKQKQLSRERKNAFFDNVDLNCETKNSSYGISHEEEVDNKEFNALLFHLNGETADPVLFSGNIGKELSDCEKLPVVNSGKIDSPNVTLAKTNNTY</sequence>
<dbReference type="EMBL" id="VTPC01090546">
    <property type="protein sequence ID" value="KAF2883183.1"/>
    <property type="molecule type" value="Genomic_DNA"/>
</dbReference>
<evidence type="ECO:0000313" key="2">
    <source>
        <dbReference type="EMBL" id="KAF2883183.1"/>
    </source>
</evidence>
<protein>
    <submittedName>
        <fullName evidence="2">Uncharacterized protein</fullName>
    </submittedName>
</protein>
<gene>
    <name evidence="2" type="ORF">ILUMI_22983</name>
</gene>
<evidence type="ECO:0000313" key="3">
    <source>
        <dbReference type="Proteomes" id="UP000801492"/>
    </source>
</evidence>
<comment type="caution">
    <text evidence="2">The sequence shown here is derived from an EMBL/GenBank/DDBJ whole genome shotgun (WGS) entry which is preliminary data.</text>
</comment>
<name>A0A8K0G2C4_IGNLU</name>
<dbReference type="Proteomes" id="UP000801492">
    <property type="component" value="Unassembled WGS sequence"/>
</dbReference>
<organism evidence="2 3">
    <name type="scientific">Ignelater luminosus</name>
    <name type="common">Cucubano</name>
    <name type="synonym">Pyrophorus luminosus</name>
    <dbReference type="NCBI Taxonomy" id="2038154"/>
    <lineage>
        <taxon>Eukaryota</taxon>
        <taxon>Metazoa</taxon>
        <taxon>Ecdysozoa</taxon>
        <taxon>Arthropoda</taxon>
        <taxon>Hexapoda</taxon>
        <taxon>Insecta</taxon>
        <taxon>Pterygota</taxon>
        <taxon>Neoptera</taxon>
        <taxon>Endopterygota</taxon>
        <taxon>Coleoptera</taxon>
        <taxon>Polyphaga</taxon>
        <taxon>Elateriformia</taxon>
        <taxon>Elateroidea</taxon>
        <taxon>Elateridae</taxon>
        <taxon>Agrypninae</taxon>
        <taxon>Pyrophorini</taxon>
        <taxon>Ignelater</taxon>
    </lineage>
</organism>
<evidence type="ECO:0000256" key="1">
    <source>
        <dbReference type="SAM" id="MobiDB-lite"/>
    </source>
</evidence>